<name>A0ABY6FYF0_9MICO</name>
<evidence type="ECO:0000259" key="4">
    <source>
        <dbReference type="Pfam" id="PF01494"/>
    </source>
</evidence>
<dbReference type="GO" id="GO:0004497">
    <property type="term" value="F:monooxygenase activity"/>
    <property type="evidence" value="ECO:0007669"/>
    <property type="project" value="UniProtKB-KW"/>
</dbReference>
<proteinExistence type="inferred from homology"/>
<accession>A0ABY6FYF0</accession>
<dbReference type="Pfam" id="PF01494">
    <property type="entry name" value="FAD_binding_3"/>
    <property type="match status" value="1"/>
</dbReference>
<dbReference type="Gene3D" id="3.50.50.60">
    <property type="entry name" value="FAD/NAD(P)-binding domain"/>
    <property type="match status" value="1"/>
</dbReference>
<dbReference type="RefSeq" id="WP_263593101.1">
    <property type="nucleotide sequence ID" value="NZ_CP107020.1"/>
</dbReference>
<dbReference type="SUPFAM" id="SSF51905">
    <property type="entry name" value="FAD/NAD(P)-binding domain"/>
    <property type="match status" value="1"/>
</dbReference>
<dbReference type="PANTHER" id="PTHR45934:SF9">
    <property type="entry name" value="FAD_NAD(P)-BINDING OXIDOREDUCTASE FAMILY PROTEIN"/>
    <property type="match status" value="1"/>
</dbReference>
<sequence>MRIGIVGAGIGGLVAAAGLEADGHRVTVYERREEPAAVGAGLTLFANAFAALDAVGLGETVRAVSSDAVGRLSSGQRRPSGRWLLSLPPSDTPSIRSLFRSDLHRALLDRLGPGVVRAEAGAEVTRDGRPVLEVDGHEERHDLVIAADGLRSRARARWGLDRGLRAAGYTAWRGVTASRGHLADEAGETWGAGVRFGIVPLPDDRVYWFATRSTRPVAAGRREADADPRTAVLEQVGTWHAPIRELVEATPADVVLRHDIEDLAALPRSFVRHRGVLLGDAAHAMTPDLGQGAGQAIEDAATLTILLRGAGLADLDAVLRRYDAIRRPRARALWRASHLAGHVAQASGPVSVPMRDLALRAVPAALFSRAVTRGSAWHPPRR</sequence>
<gene>
    <name evidence="5" type="ORF">BRM3_09575</name>
</gene>
<evidence type="ECO:0000313" key="5">
    <source>
        <dbReference type="EMBL" id="UYG15887.1"/>
    </source>
</evidence>
<dbReference type="Proteomes" id="UP001164305">
    <property type="component" value="Chromosome"/>
</dbReference>
<protein>
    <submittedName>
        <fullName evidence="5">FAD-dependent monooxygenase</fullName>
    </submittedName>
</protein>
<keyword evidence="1" id="KW-0560">Oxidoreductase</keyword>
<keyword evidence="2 5" id="KW-0503">Monooxygenase</keyword>
<evidence type="ECO:0000256" key="3">
    <source>
        <dbReference type="ARBA" id="ARBA00024018"/>
    </source>
</evidence>
<keyword evidence="6" id="KW-1185">Reference proteome</keyword>
<dbReference type="EMBL" id="CP107020">
    <property type="protein sequence ID" value="UYG15887.1"/>
    <property type="molecule type" value="Genomic_DNA"/>
</dbReference>
<feature type="domain" description="FAD-binding" evidence="4">
    <location>
        <begin position="3"/>
        <end position="336"/>
    </location>
</feature>
<dbReference type="InterPro" id="IPR002938">
    <property type="entry name" value="FAD-bd"/>
</dbReference>
<comment type="similarity">
    <text evidence="3">Belongs to the 3-hydroxybenzoate 6-hydroxylase family.</text>
</comment>
<dbReference type="PRINTS" id="PR00420">
    <property type="entry name" value="RNGMNOXGNASE"/>
</dbReference>
<evidence type="ECO:0000256" key="1">
    <source>
        <dbReference type="ARBA" id="ARBA00023002"/>
    </source>
</evidence>
<organism evidence="5 6">
    <name type="scientific">Brachybacterium huguangmaarense</name>
    <dbReference type="NCBI Taxonomy" id="1652028"/>
    <lineage>
        <taxon>Bacteria</taxon>
        <taxon>Bacillati</taxon>
        <taxon>Actinomycetota</taxon>
        <taxon>Actinomycetes</taxon>
        <taxon>Micrococcales</taxon>
        <taxon>Dermabacteraceae</taxon>
        <taxon>Brachybacterium</taxon>
    </lineage>
</organism>
<dbReference type="InterPro" id="IPR036188">
    <property type="entry name" value="FAD/NAD-bd_sf"/>
</dbReference>
<evidence type="ECO:0000256" key="2">
    <source>
        <dbReference type="ARBA" id="ARBA00023033"/>
    </source>
</evidence>
<dbReference type="PANTHER" id="PTHR45934">
    <property type="entry name" value="FAD/NAD(P)-BINDING OXIDOREDUCTASE FAMILY PROTEIN"/>
    <property type="match status" value="1"/>
</dbReference>
<reference evidence="5" key="1">
    <citation type="submission" date="2022-10" db="EMBL/GenBank/DDBJ databases">
        <title>Whole-Genome Sequencing of Brachybacterium huguangmaarense BRM-3, Isolated from Betula schmidtii.</title>
        <authorList>
            <person name="Haam D."/>
        </authorList>
    </citation>
    <scope>NUCLEOTIDE SEQUENCE</scope>
    <source>
        <strain evidence="5">BRM-3</strain>
    </source>
</reference>
<dbReference type="InterPro" id="IPR044560">
    <property type="entry name" value="MOase"/>
</dbReference>
<evidence type="ECO:0000313" key="6">
    <source>
        <dbReference type="Proteomes" id="UP001164305"/>
    </source>
</evidence>